<organism evidence="1 2">
    <name type="scientific">Dreissena polymorpha</name>
    <name type="common">Zebra mussel</name>
    <name type="synonym">Mytilus polymorpha</name>
    <dbReference type="NCBI Taxonomy" id="45954"/>
    <lineage>
        <taxon>Eukaryota</taxon>
        <taxon>Metazoa</taxon>
        <taxon>Spiralia</taxon>
        <taxon>Lophotrochozoa</taxon>
        <taxon>Mollusca</taxon>
        <taxon>Bivalvia</taxon>
        <taxon>Autobranchia</taxon>
        <taxon>Heteroconchia</taxon>
        <taxon>Euheterodonta</taxon>
        <taxon>Imparidentia</taxon>
        <taxon>Neoheterodontei</taxon>
        <taxon>Myida</taxon>
        <taxon>Dreissenoidea</taxon>
        <taxon>Dreissenidae</taxon>
        <taxon>Dreissena</taxon>
    </lineage>
</organism>
<protein>
    <submittedName>
        <fullName evidence="1">Uncharacterized protein</fullName>
    </submittedName>
</protein>
<reference evidence="1" key="1">
    <citation type="journal article" date="2019" name="bioRxiv">
        <title>The Genome of the Zebra Mussel, Dreissena polymorpha: A Resource for Invasive Species Research.</title>
        <authorList>
            <person name="McCartney M.A."/>
            <person name="Auch B."/>
            <person name="Kono T."/>
            <person name="Mallez S."/>
            <person name="Zhang Y."/>
            <person name="Obille A."/>
            <person name="Becker A."/>
            <person name="Abrahante J.E."/>
            <person name="Garbe J."/>
            <person name="Badalamenti J.P."/>
            <person name="Herman A."/>
            <person name="Mangelson H."/>
            <person name="Liachko I."/>
            <person name="Sullivan S."/>
            <person name="Sone E.D."/>
            <person name="Koren S."/>
            <person name="Silverstein K.A.T."/>
            <person name="Beckman K.B."/>
            <person name="Gohl D.M."/>
        </authorList>
    </citation>
    <scope>NUCLEOTIDE SEQUENCE</scope>
    <source>
        <strain evidence="1">Duluth1</strain>
        <tissue evidence="1">Whole animal</tissue>
    </source>
</reference>
<reference evidence="1" key="2">
    <citation type="submission" date="2020-11" db="EMBL/GenBank/DDBJ databases">
        <authorList>
            <person name="McCartney M.A."/>
            <person name="Auch B."/>
            <person name="Kono T."/>
            <person name="Mallez S."/>
            <person name="Becker A."/>
            <person name="Gohl D.M."/>
            <person name="Silverstein K.A.T."/>
            <person name="Koren S."/>
            <person name="Bechman K.B."/>
            <person name="Herman A."/>
            <person name="Abrahante J.E."/>
            <person name="Garbe J."/>
        </authorList>
    </citation>
    <scope>NUCLEOTIDE SEQUENCE</scope>
    <source>
        <strain evidence="1">Duluth1</strain>
        <tissue evidence="1">Whole animal</tissue>
    </source>
</reference>
<evidence type="ECO:0000313" key="1">
    <source>
        <dbReference type="EMBL" id="KAH3800961.1"/>
    </source>
</evidence>
<proteinExistence type="predicted"/>
<dbReference type="Proteomes" id="UP000828390">
    <property type="component" value="Unassembled WGS sequence"/>
</dbReference>
<sequence>MTNLPMSSHKLLNTIDYIHTLTARSVPLVVKYKQYNQCAQADAVVIVLAVAKTDLQNSLSVSKPASQSVLWVIQKCLRVLTACIH</sequence>
<dbReference type="EMBL" id="JAIWYP010000007">
    <property type="protein sequence ID" value="KAH3800961.1"/>
    <property type="molecule type" value="Genomic_DNA"/>
</dbReference>
<gene>
    <name evidence="1" type="ORF">DPMN_154604</name>
</gene>
<dbReference type="AlphaFoldDB" id="A0A9D4J5W0"/>
<evidence type="ECO:0000313" key="2">
    <source>
        <dbReference type="Proteomes" id="UP000828390"/>
    </source>
</evidence>
<comment type="caution">
    <text evidence="1">The sequence shown here is derived from an EMBL/GenBank/DDBJ whole genome shotgun (WGS) entry which is preliminary data.</text>
</comment>
<name>A0A9D4J5W0_DREPO</name>
<accession>A0A9D4J5W0</accession>
<keyword evidence="2" id="KW-1185">Reference proteome</keyword>